<dbReference type="HOGENOM" id="CLU_035509_10_5_1"/>
<feature type="transmembrane region" description="Helical" evidence="1">
    <location>
        <begin position="158"/>
        <end position="181"/>
    </location>
</feature>
<feature type="transmembrane region" description="Helical" evidence="1">
    <location>
        <begin position="193"/>
        <end position="211"/>
    </location>
</feature>
<feature type="domain" description="DUF6533" evidence="2">
    <location>
        <begin position="1"/>
        <end position="35"/>
    </location>
</feature>
<gene>
    <name evidence="3" type="ORF">HYDPIDRAFT_31538</name>
</gene>
<feature type="transmembrane region" description="Helical" evidence="1">
    <location>
        <begin position="24"/>
        <end position="43"/>
    </location>
</feature>
<dbReference type="Pfam" id="PF20151">
    <property type="entry name" value="DUF6533"/>
    <property type="match status" value="1"/>
</dbReference>
<keyword evidence="1" id="KW-0472">Membrane</keyword>
<dbReference type="OrthoDB" id="2637653at2759"/>
<dbReference type="Proteomes" id="UP000053820">
    <property type="component" value="Unassembled WGS sequence"/>
</dbReference>
<keyword evidence="1" id="KW-0812">Transmembrane</keyword>
<proteinExistence type="predicted"/>
<evidence type="ECO:0000256" key="1">
    <source>
        <dbReference type="SAM" id="Phobius"/>
    </source>
</evidence>
<dbReference type="AlphaFoldDB" id="A0A0C9VTF9"/>
<evidence type="ECO:0000313" key="4">
    <source>
        <dbReference type="Proteomes" id="UP000053820"/>
    </source>
</evidence>
<keyword evidence="1" id="KW-1133">Transmembrane helix</keyword>
<sequence>MVWDILVTYQAEVEHIWPKPRTSLFKWLFIYLRYFNLFVQIWHQVAISHLTNGEEHTSLCNAWYIWAVVISQASSTVIEVILAVRVFALFNKSRRLACFLVILIAAEVVTMAVNSFHTIPAIPSSDAAVFLVTQSILLGLTIFKHVTAVRSGWGRTPLVSLIIRDSSAVYVVMIVVTGAMFTDWKLQDERTVIMFFWLIAISSVTGCRLIVNMQKLVPAEHRRRRSDAALFTTEIEIGFPSHTTSSLSL</sequence>
<feature type="transmembrane region" description="Helical" evidence="1">
    <location>
        <begin position="96"/>
        <end position="116"/>
    </location>
</feature>
<protein>
    <recommendedName>
        <fullName evidence="2">DUF6533 domain-containing protein</fullName>
    </recommendedName>
</protein>
<dbReference type="InterPro" id="IPR045340">
    <property type="entry name" value="DUF6533"/>
</dbReference>
<organism evidence="3 4">
    <name type="scientific">Hydnomerulius pinastri MD-312</name>
    <dbReference type="NCBI Taxonomy" id="994086"/>
    <lineage>
        <taxon>Eukaryota</taxon>
        <taxon>Fungi</taxon>
        <taxon>Dikarya</taxon>
        <taxon>Basidiomycota</taxon>
        <taxon>Agaricomycotina</taxon>
        <taxon>Agaricomycetes</taxon>
        <taxon>Agaricomycetidae</taxon>
        <taxon>Boletales</taxon>
        <taxon>Boletales incertae sedis</taxon>
        <taxon>Leucogyrophana</taxon>
    </lineage>
</organism>
<dbReference type="EMBL" id="KN839864">
    <property type="protein sequence ID" value="KIJ61235.1"/>
    <property type="molecule type" value="Genomic_DNA"/>
</dbReference>
<evidence type="ECO:0000313" key="3">
    <source>
        <dbReference type="EMBL" id="KIJ61235.1"/>
    </source>
</evidence>
<feature type="transmembrane region" description="Helical" evidence="1">
    <location>
        <begin position="128"/>
        <end position="146"/>
    </location>
</feature>
<evidence type="ECO:0000259" key="2">
    <source>
        <dbReference type="Pfam" id="PF20151"/>
    </source>
</evidence>
<name>A0A0C9VTF9_9AGAM</name>
<feature type="transmembrane region" description="Helical" evidence="1">
    <location>
        <begin position="63"/>
        <end position="84"/>
    </location>
</feature>
<reference evidence="3 4" key="1">
    <citation type="submission" date="2014-04" db="EMBL/GenBank/DDBJ databases">
        <title>Evolutionary Origins and Diversification of the Mycorrhizal Mutualists.</title>
        <authorList>
            <consortium name="DOE Joint Genome Institute"/>
            <consortium name="Mycorrhizal Genomics Consortium"/>
            <person name="Kohler A."/>
            <person name="Kuo A."/>
            <person name="Nagy L.G."/>
            <person name="Floudas D."/>
            <person name="Copeland A."/>
            <person name="Barry K.W."/>
            <person name="Cichocki N."/>
            <person name="Veneault-Fourrey C."/>
            <person name="LaButti K."/>
            <person name="Lindquist E.A."/>
            <person name="Lipzen A."/>
            <person name="Lundell T."/>
            <person name="Morin E."/>
            <person name="Murat C."/>
            <person name="Riley R."/>
            <person name="Ohm R."/>
            <person name="Sun H."/>
            <person name="Tunlid A."/>
            <person name="Henrissat B."/>
            <person name="Grigoriev I.V."/>
            <person name="Hibbett D.S."/>
            <person name="Martin F."/>
        </authorList>
    </citation>
    <scope>NUCLEOTIDE SEQUENCE [LARGE SCALE GENOMIC DNA]</scope>
    <source>
        <strain evidence="3 4">MD-312</strain>
    </source>
</reference>
<accession>A0A0C9VTF9</accession>
<keyword evidence="4" id="KW-1185">Reference proteome</keyword>